<feature type="domain" description="Aminotransferase-like plant mobile" evidence="2">
    <location>
        <begin position="76"/>
        <end position="164"/>
    </location>
</feature>
<reference evidence="3" key="2">
    <citation type="submission" date="2018-04" db="EMBL/GenBank/DDBJ databases">
        <title>OnivRS2 (Oryza nivara Reference Sequence Version 2).</title>
        <authorList>
            <person name="Zhang J."/>
            <person name="Kudrna D."/>
            <person name="Lee S."/>
            <person name="Talag J."/>
            <person name="Rajasekar S."/>
            <person name="Welchert J."/>
            <person name="Hsing Y.-I."/>
            <person name="Wing R.A."/>
        </authorList>
    </citation>
    <scope>NUCLEOTIDE SEQUENCE [LARGE SCALE GENOMIC DNA]</scope>
    <source>
        <strain evidence="3">SL10</strain>
    </source>
</reference>
<dbReference type="InterPro" id="IPR019557">
    <property type="entry name" value="AminoTfrase-like_pln_mobile"/>
</dbReference>
<dbReference type="GO" id="GO:0010073">
    <property type="term" value="P:meristem maintenance"/>
    <property type="evidence" value="ECO:0007669"/>
    <property type="project" value="InterPro"/>
</dbReference>
<dbReference type="Gramene" id="ONIVA08G11880.1">
    <property type="protein sequence ID" value="ONIVA08G11880.1"/>
    <property type="gene ID" value="ONIVA08G11880"/>
</dbReference>
<accession>A0A0E0IAH1</accession>
<reference evidence="3" key="1">
    <citation type="submission" date="2015-04" db="UniProtKB">
        <authorList>
            <consortium name="EnsemblPlants"/>
        </authorList>
    </citation>
    <scope>IDENTIFICATION</scope>
    <source>
        <strain evidence="3">SL10</strain>
    </source>
</reference>
<dbReference type="OMA" id="QPMARTI"/>
<evidence type="ECO:0000313" key="3">
    <source>
        <dbReference type="EnsemblPlants" id="ONIVA08G11880.1"/>
    </source>
</evidence>
<dbReference type="EnsemblPlants" id="ONIVA08G11880.1">
    <property type="protein sequence ID" value="ONIVA08G11880.1"/>
    <property type="gene ID" value="ONIVA08G11880"/>
</dbReference>
<proteinExistence type="predicted"/>
<evidence type="ECO:0000313" key="4">
    <source>
        <dbReference type="Proteomes" id="UP000006591"/>
    </source>
</evidence>
<dbReference type="PANTHER" id="PTHR46033:SF29">
    <property type="entry name" value="OS09G0391400 PROTEIN"/>
    <property type="match status" value="1"/>
</dbReference>
<evidence type="ECO:0000256" key="1">
    <source>
        <dbReference type="SAM" id="MobiDB-lite"/>
    </source>
</evidence>
<dbReference type="HOGENOM" id="CLU_021499_2_0_1"/>
<feature type="compositionally biased region" description="Basic residues" evidence="1">
    <location>
        <begin position="296"/>
        <end position="310"/>
    </location>
</feature>
<dbReference type="Proteomes" id="UP000006591">
    <property type="component" value="Chromosome 8"/>
</dbReference>
<feature type="compositionally biased region" description="Polar residues" evidence="1">
    <location>
        <begin position="241"/>
        <end position="263"/>
    </location>
</feature>
<feature type="region of interest" description="Disordered" evidence="1">
    <location>
        <begin position="241"/>
        <end position="310"/>
    </location>
</feature>
<feature type="compositionally biased region" description="Basic and acidic residues" evidence="1">
    <location>
        <begin position="268"/>
        <end position="285"/>
    </location>
</feature>
<name>A0A0E0IAH1_ORYNI</name>
<evidence type="ECO:0000259" key="2">
    <source>
        <dbReference type="Pfam" id="PF10536"/>
    </source>
</evidence>
<protein>
    <recommendedName>
        <fullName evidence="2">Aminotransferase-like plant mobile domain-containing protein</fullName>
    </recommendedName>
</protein>
<organism evidence="3">
    <name type="scientific">Oryza nivara</name>
    <name type="common">Indian wild rice</name>
    <name type="synonym">Oryza sativa f. spontanea</name>
    <dbReference type="NCBI Taxonomy" id="4536"/>
    <lineage>
        <taxon>Eukaryota</taxon>
        <taxon>Viridiplantae</taxon>
        <taxon>Streptophyta</taxon>
        <taxon>Embryophyta</taxon>
        <taxon>Tracheophyta</taxon>
        <taxon>Spermatophyta</taxon>
        <taxon>Magnoliopsida</taxon>
        <taxon>Liliopsida</taxon>
        <taxon>Poales</taxon>
        <taxon>Poaceae</taxon>
        <taxon>BOP clade</taxon>
        <taxon>Oryzoideae</taxon>
        <taxon>Oryzeae</taxon>
        <taxon>Oryzinae</taxon>
        <taxon>Oryza</taxon>
    </lineage>
</organism>
<dbReference type="Pfam" id="PF10536">
    <property type="entry name" value="PMD"/>
    <property type="match status" value="1"/>
</dbReference>
<dbReference type="InterPro" id="IPR044824">
    <property type="entry name" value="MAIN-like"/>
</dbReference>
<dbReference type="PANTHER" id="PTHR46033">
    <property type="entry name" value="PROTEIN MAIN-LIKE 2"/>
    <property type="match status" value="1"/>
</dbReference>
<keyword evidence="4" id="KW-1185">Reference proteome</keyword>
<dbReference type="AlphaFoldDB" id="A0A0E0IAH1"/>
<sequence>MAGMSAFRVYFGEDMEEEWPYPLLSKEINARHRAKKISDGNSCSSLAVLIPRTAGWWGIDPRWKPRSSYLRSDDPQWARIQVHNVYEYFTEAFESLGENEVRWTPYTNEEAILRAPHGVSILCYRDEAYWMTRKMLVYDIFIEGYNVQRVMRQMGLYQQVPVPVGLHLPPDVHTAYSVGSTACTYIWHQPMARTIHGLRCFDNFIDIYIASVGSFRPELLSGFRPYTASYCDMSSFGGGSSSVPNELRTSQTDDAPHVTQPTQPEVGKGNDNDPRRSNRERHEPNRLSLSGPRHATGQRKKNYKKARWNI</sequence>